<dbReference type="CDD" id="cd07185">
    <property type="entry name" value="OmpA_C-like"/>
    <property type="match status" value="1"/>
</dbReference>
<keyword evidence="4" id="KW-1134">Transmembrane beta strand</keyword>
<dbReference type="Pfam" id="PF00691">
    <property type="entry name" value="OmpA"/>
    <property type="match status" value="1"/>
</dbReference>
<keyword evidence="8 10" id="KW-0472">Membrane</keyword>
<accession>U3AN57</accession>
<dbReference type="InterPro" id="IPR000498">
    <property type="entry name" value="OmpA-like_TM_dom"/>
</dbReference>
<feature type="domain" description="OmpA-like" evidence="12">
    <location>
        <begin position="216"/>
        <end position="331"/>
    </location>
</feature>
<evidence type="ECO:0000256" key="6">
    <source>
        <dbReference type="ARBA" id="ARBA00023065"/>
    </source>
</evidence>
<dbReference type="PANTHER" id="PTHR30329">
    <property type="entry name" value="STATOR ELEMENT OF FLAGELLAR MOTOR COMPLEX"/>
    <property type="match status" value="1"/>
</dbReference>
<feature type="chain" id="PRO_5004637965" description="OmpA-like domain-containing protein" evidence="11">
    <location>
        <begin position="25"/>
        <end position="352"/>
    </location>
</feature>
<keyword evidence="11" id="KW-0732">Signal</keyword>
<evidence type="ECO:0000256" key="4">
    <source>
        <dbReference type="ARBA" id="ARBA00022452"/>
    </source>
</evidence>
<reference evidence="13 14" key="1">
    <citation type="submission" date="2013-09" db="EMBL/GenBank/DDBJ databases">
        <title>Whole genome shotgun sequence of Vibrio azureus NBRC 104587.</title>
        <authorList>
            <person name="Isaki S."/>
            <person name="Hosoyama A."/>
            <person name="Numata M."/>
            <person name="Hashimoto M."/>
            <person name="Hosoyama Y."/>
            <person name="Tsuchikane K."/>
            <person name="Noguchi M."/>
            <person name="Hirakata S."/>
            <person name="Ichikawa N."/>
            <person name="Ohji S."/>
            <person name="Yamazoe A."/>
            <person name="Fujita N."/>
        </authorList>
    </citation>
    <scope>NUCLEOTIDE SEQUENCE [LARGE SCALE GENOMIC DNA]</scope>
    <source>
        <strain evidence="13 14">NBRC 104587</strain>
    </source>
</reference>
<feature type="signal peptide" evidence="11">
    <location>
        <begin position="1"/>
        <end position="24"/>
    </location>
</feature>
<dbReference type="InterPro" id="IPR036737">
    <property type="entry name" value="OmpA-like_sf"/>
</dbReference>
<dbReference type="PANTHER" id="PTHR30329:SF21">
    <property type="entry name" value="LIPOPROTEIN YIAD-RELATED"/>
    <property type="match status" value="1"/>
</dbReference>
<evidence type="ECO:0000256" key="10">
    <source>
        <dbReference type="PROSITE-ProRule" id="PRU00473"/>
    </source>
</evidence>
<dbReference type="RefSeq" id="WP_021708512.1">
    <property type="nucleotide sequence ID" value="NZ_BAOB01000069.1"/>
</dbReference>
<dbReference type="GO" id="GO:0015288">
    <property type="term" value="F:porin activity"/>
    <property type="evidence" value="ECO:0007669"/>
    <property type="project" value="UniProtKB-KW"/>
</dbReference>
<dbReference type="InterPro" id="IPR006665">
    <property type="entry name" value="OmpA-like"/>
</dbReference>
<dbReference type="Proteomes" id="UP000016567">
    <property type="component" value="Unassembled WGS sequence"/>
</dbReference>
<comment type="caution">
    <text evidence="13">The sequence shown here is derived from an EMBL/GenBank/DDBJ whole genome shotgun (WGS) entry which is preliminary data.</text>
</comment>
<dbReference type="Gene3D" id="3.30.1330.60">
    <property type="entry name" value="OmpA-like domain"/>
    <property type="match status" value="1"/>
</dbReference>
<dbReference type="GO" id="GO:0006811">
    <property type="term" value="P:monoatomic ion transport"/>
    <property type="evidence" value="ECO:0007669"/>
    <property type="project" value="UniProtKB-KW"/>
</dbReference>
<dbReference type="GO" id="GO:0009279">
    <property type="term" value="C:cell outer membrane"/>
    <property type="evidence" value="ECO:0007669"/>
    <property type="project" value="UniProtKB-SubCell"/>
</dbReference>
<comment type="similarity">
    <text evidence="2">Belongs to the outer membrane OOP (TC 1.B.6) superfamily. OmpA family.</text>
</comment>
<keyword evidence="6" id="KW-0406">Ion transport</keyword>
<dbReference type="Gene3D" id="2.40.160.20">
    <property type="match status" value="1"/>
</dbReference>
<dbReference type="Pfam" id="PF01389">
    <property type="entry name" value="OmpA_membrane"/>
    <property type="match status" value="1"/>
</dbReference>
<dbReference type="GO" id="GO:0046930">
    <property type="term" value="C:pore complex"/>
    <property type="evidence" value="ECO:0007669"/>
    <property type="project" value="UniProtKB-KW"/>
</dbReference>
<evidence type="ECO:0000256" key="8">
    <source>
        <dbReference type="ARBA" id="ARBA00023136"/>
    </source>
</evidence>
<evidence type="ECO:0000256" key="2">
    <source>
        <dbReference type="ARBA" id="ARBA00005710"/>
    </source>
</evidence>
<evidence type="ECO:0000313" key="13">
    <source>
        <dbReference type="EMBL" id="GAD74732.1"/>
    </source>
</evidence>
<dbReference type="PRINTS" id="PR01023">
    <property type="entry name" value="NAFLGMOTY"/>
</dbReference>
<dbReference type="SUPFAM" id="SSF56925">
    <property type="entry name" value="OMPA-like"/>
    <property type="match status" value="1"/>
</dbReference>
<dbReference type="EMBL" id="BATL01000014">
    <property type="protein sequence ID" value="GAD74732.1"/>
    <property type="molecule type" value="Genomic_DNA"/>
</dbReference>
<keyword evidence="7" id="KW-0626">Porin</keyword>
<organism evidence="13 14">
    <name type="scientific">Vibrio azureus NBRC 104587</name>
    <dbReference type="NCBI Taxonomy" id="1219077"/>
    <lineage>
        <taxon>Bacteria</taxon>
        <taxon>Pseudomonadati</taxon>
        <taxon>Pseudomonadota</taxon>
        <taxon>Gammaproteobacteria</taxon>
        <taxon>Vibrionales</taxon>
        <taxon>Vibrionaceae</taxon>
        <taxon>Vibrio</taxon>
    </lineage>
</organism>
<evidence type="ECO:0000256" key="3">
    <source>
        <dbReference type="ARBA" id="ARBA00022448"/>
    </source>
</evidence>
<gene>
    <name evidence="13" type="ORF">VAZ01S_014_00200</name>
</gene>
<keyword evidence="9" id="KW-0998">Cell outer membrane</keyword>
<dbReference type="eggNOG" id="COG2885">
    <property type="taxonomic scope" value="Bacteria"/>
</dbReference>
<evidence type="ECO:0000259" key="12">
    <source>
        <dbReference type="PROSITE" id="PS51123"/>
    </source>
</evidence>
<protein>
    <recommendedName>
        <fullName evidence="12">OmpA-like domain-containing protein</fullName>
    </recommendedName>
</protein>
<dbReference type="PROSITE" id="PS51123">
    <property type="entry name" value="OMPA_2"/>
    <property type="match status" value="1"/>
</dbReference>
<dbReference type="InterPro" id="IPR006664">
    <property type="entry name" value="OMP_bac"/>
</dbReference>
<keyword evidence="14" id="KW-1185">Reference proteome</keyword>
<dbReference type="InterPro" id="IPR011250">
    <property type="entry name" value="OMP/PagP_B-barrel"/>
</dbReference>
<dbReference type="STRING" id="1219077.VAZ01S_014_00200"/>
<name>U3AN57_9VIBR</name>
<dbReference type="InterPro" id="IPR050330">
    <property type="entry name" value="Bact_OuterMem_StrucFunc"/>
</dbReference>
<evidence type="ECO:0000256" key="11">
    <source>
        <dbReference type="SAM" id="SignalP"/>
    </source>
</evidence>
<dbReference type="OrthoDB" id="9792521at2"/>
<evidence type="ECO:0000313" key="14">
    <source>
        <dbReference type="Proteomes" id="UP000016567"/>
    </source>
</evidence>
<dbReference type="PRINTS" id="PR01021">
    <property type="entry name" value="OMPADOMAIN"/>
</dbReference>
<sequence length="352" mass="38325">MKNKRNFNISLVTLFIGVAFQANAVTLSDVRPFVDVDAGIQLDYTSPVLGVATGLQLTPSWSADVGYQSLGKGEGGKSDSISATASLITLGVRYDLELNNRFSIYSRLGAAYFDVEKKELNNPAKDASGPAPMGEVGVKYQFNDNLSFDAGYQLVLGIGDDVTKEYDSNALMLGVRYQFNPFAKEVLPQLPPVFIEPKEVKTTVEEVITTPVVMNKTVTVKKSVDGVLFATNSSVLEDIRPLMPTLLLLQEDADATLLIAGHTDSTGSAKFNQRMSERRAASIAQYFENNGIAQSRIKSVGYGESRPIASNATAEGKKKNRRVELEITMKESKSTVVNQETIKKTTVTSNKK</sequence>
<evidence type="ECO:0000256" key="5">
    <source>
        <dbReference type="ARBA" id="ARBA00022692"/>
    </source>
</evidence>
<evidence type="ECO:0000256" key="9">
    <source>
        <dbReference type="ARBA" id="ARBA00023237"/>
    </source>
</evidence>
<keyword evidence="3" id="KW-0813">Transport</keyword>
<keyword evidence="5" id="KW-0812">Transmembrane</keyword>
<proteinExistence type="inferred from homology"/>
<evidence type="ECO:0000256" key="1">
    <source>
        <dbReference type="ARBA" id="ARBA00004571"/>
    </source>
</evidence>
<comment type="subcellular location">
    <subcellularLocation>
        <location evidence="1">Cell outer membrane</location>
        <topology evidence="1">Multi-pass membrane protein</topology>
    </subcellularLocation>
</comment>
<dbReference type="SUPFAM" id="SSF103088">
    <property type="entry name" value="OmpA-like"/>
    <property type="match status" value="1"/>
</dbReference>
<dbReference type="AlphaFoldDB" id="U3AN57"/>
<evidence type="ECO:0000256" key="7">
    <source>
        <dbReference type="ARBA" id="ARBA00023114"/>
    </source>
</evidence>